<dbReference type="InterPro" id="IPR035892">
    <property type="entry name" value="C2_domain_sf"/>
</dbReference>
<feature type="region of interest" description="Disordered" evidence="3">
    <location>
        <begin position="150"/>
        <end position="171"/>
    </location>
</feature>
<dbReference type="OrthoDB" id="419768at2759"/>
<dbReference type="PANTHER" id="PTHR46502:SF15">
    <property type="entry name" value="16 KDA PHLOEM PROTEIN 1"/>
    <property type="match status" value="1"/>
</dbReference>
<keyword evidence="6" id="KW-1185">Reference proteome</keyword>
<dbReference type="GO" id="GO:0046872">
    <property type="term" value="F:metal ion binding"/>
    <property type="evidence" value="ECO:0007669"/>
    <property type="project" value="UniProtKB-KW"/>
</dbReference>
<gene>
    <name evidence="5" type="ORF">RHSIM_RhsimUnG0042000</name>
</gene>
<organism evidence="5 6">
    <name type="scientific">Rhododendron simsii</name>
    <name type="common">Sims's rhododendron</name>
    <dbReference type="NCBI Taxonomy" id="118357"/>
    <lineage>
        <taxon>Eukaryota</taxon>
        <taxon>Viridiplantae</taxon>
        <taxon>Streptophyta</taxon>
        <taxon>Embryophyta</taxon>
        <taxon>Tracheophyta</taxon>
        <taxon>Spermatophyta</taxon>
        <taxon>Magnoliopsida</taxon>
        <taxon>eudicotyledons</taxon>
        <taxon>Gunneridae</taxon>
        <taxon>Pentapetalae</taxon>
        <taxon>asterids</taxon>
        <taxon>Ericales</taxon>
        <taxon>Ericaceae</taxon>
        <taxon>Ericoideae</taxon>
        <taxon>Rhodoreae</taxon>
        <taxon>Rhododendron</taxon>
    </lineage>
</organism>
<reference evidence="5" key="1">
    <citation type="submission" date="2019-11" db="EMBL/GenBank/DDBJ databases">
        <authorList>
            <person name="Liu Y."/>
            <person name="Hou J."/>
            <person name="Li T.-Q."/>
            <person name="Guan C.-H."/>
            <person name="Wu X."/>
            <person name="Wu H.-Z."/>
            <person name="Ling F."/>
            <person name="Zhang R."/>
            <person name="Shi X.-G."/>
            <person name="Ren J.-P."/>
            <person name="Chen E.-F."/>
            <person name="Sun J.-M."/>
        </authorList>
    </citation>
    <scope>NUCLEOTIDE SEQUENCE</scope>
    <source>
        <strain evidence="5">Adult_tree_wgs_1</strain>
        <tissue evidence="5">Leaves</tissue>
    </source>
</reference>
<keyword evidence="1" id="KW-0479">Metal-binding</keyword>
<sequence length="171" mass="19072">MAVGVMEVRLVGARGLKNNEFFGGGIDPYVVMQYKSQERKSSVARASLCKTKLPSSFREGGSPVWNEKFTFRVEYPGVGDSPQYKLILNLMDKDTFSTDDFLGQATIYLEDLLAQGVEKGNAELHPRKYSVVSSDKSYCGEIQVGIKFTPKVQEEEDDGGNEFGGWKESEY</sequence>
<dbReference type="EMBL" id="WJXA01000104">
    <property type="protein sequence ID" value="KAF7116018.1"/>
    <property type="molecule type" value="Genomic_DNA"/>
</dbReference>
<accession>A0A834L5K4</accession>
<dbReference type="PANTHER" id="PTHR46502">
    <property type="entry name" value="C2 DOMAIN-CONTAINING"/>
    <property type="match status" value="1"/>
</dbReference>
<dbReference type="Gene3D" id="2.60.40.150">
    <property type="entry name" value="C2 domain"/>
    <property type="match status" value="1"/>
</dbReference>
<proteinExistence type="predicted"/>
<evidence type="ECO:0000256" key="3">
    <source>
        <dbReference type="SAM" id="MobiDB-lite"/>
    </source>
</evidence>
<dbReference type="InterPro" id="IPR000008">
    <property type="entry name" value="C2_dom"/>
</dbReference>
<dbReference type="Proteomes" id="UP000626092">
    <property type="component" value="Unassembled WGS sequence"/>
</dbReference>
<evidence type="ECO:0000313" key="6">
    <source>
        <dbReference type="Proteomes" id="UP000626092"/>
    </source>
</evidence>
<evidence type="ECO:0000313" key="5">
    <source>
        <dbReference type="EMBL" id="KAF7116018.1"/>
    </source>
</evidence>
<feature type="domain" description="C2" evidence="4">
    <location>
        <begin position="1"/>
        <end position="124"/>
    </location>
</feature>
<dbReference type="PROSITE" id="PS50004">
    <property type="entry name" value="C2"/>
    <property type="match status" value="1"/>
</dbReference>
<protein>
    <recommendedName>
        <fullName evidence="4">C2 domain-containing protein</fullName>
    </recommendedName>
</protein>
<evidence type="ECO:0000259" key="4">
    <source>
        <dbReference type="PROSITE" id="PS50004"/>
    </source>
</evidence>
<evidence type="ECO:0000256" key="1">
    <source>
        <dbReference type="ARBA" id="ARBA00022723"/>
    </source>
</evidence>
<comment type="caution">
    <text evidence="5">The sequence shown here is derived from an EMBL/GenBank/DDBJ whole genome shotgun (WGS) entry which is preliminary data.</text>
</comment>
<dbReference type="Pfam" id="PF00168">
    <property type="entry name" value="C2"/>
    <property type="match status" value="1"/>
</dbReference>
<name>A0A834L5K4_RHOSS</name>
<dbReference type="AlphaFoldDB" id="A0A834L5K4"/>
<dbReference type="SUPFAM" id="SSF49562">
    <property type="entry name" value="C2 domain (Calcium/lipid-binding domain, CaLB)"/>
    <property type="match status" value="1"/>
</dbReference>
<evidence type="ECO:0000256" key="2">
    <source>
        <dbReference type="ARBA" id="ARBA00022837"/>
    </source>
</evidence>
<dbReference type="SMART" id="SM00239">
    <property type="entry name" value="C2"/>
    <property type="match status" value="1"/>
</dbReference>
<keyword evidence="2" id="KW-0106">Calcium</keyword>